<accession>A0A972JA76</accession>
<organism evidence="2 3">
    <name type="scientific">Azoarcus taiwanensis</name>
    <dbReference type="NCBI Taxonomy" id="666964"/>
    <lineage>
        <taxon>Bacteria</taxon>
        <taxon>Pseudomonadati</taxon>
        <taxon>Pseudomonadota</taxon>
        <taxon>Betaproteobacteria</taxon>
        <taxon>Rhodocyclales</taxon>
        <taxon>Zoogloeaceae</taxon>
        <taxon>Azoarcus</taxon>
    </lineage>
</organism>
<dbReference type="Pfam" id="PF13310">
    <property type="entry name" value="Virulence_RhuM"/>
    <property type="match status" value="1"/>
</dbReference>
<evidence type="ECO:0000259" key="1">
    <source>
        <dbReference type="PROSITE" id="PS51459"/>
    </source>
</evidence>
<dbReference type="EMBL" id="WTVM01000252">
    <property type="protein sequence ID" value="NMG05241.1"/>
    <property type="molecule type" value="Genomic_DNA"/>
</dbReference>
<sequence length="330" mass="36741">MHTDNQSPVVIYESADTTVEVRLDTDQETVWLNLQQLADLFGRDKSVISRHLKNTFRDAELDREAVVAKNATTAADGKTYQVDYYNLDAIISVGYRVSSSRATRFRQWATRTLRQHLTQGWTLNRQRFETNARELEAAMALVRKAAQSPALDTTCGRGLVDIVTRYAQTFLLLQRYDEGLLTEPQAQPGGRLPSLFEARTALDALKADLMARGEATDLFARDRGEGLDSLLGNLDQSVFGEPAYPTVESKAAHLLYFVVKNHPFSDGNKRSAAYLFVDFLHRNGRLMTTAGDPVINDVGLAALTLLVAESNPANKETMIRLIMNMLAGAR</sequence>
<dbReference type="SUPFAM" id="SSF140931">
    <property type="entry name" value="Fic-like"/>
    <property type="match status" value="1"/>
</dbReference>
<dbReference type="PANTHER" id="PTHR35810:SF1">
    <property type="entry name" value="CYTOPLASMIC PROTEIN"/>
    <property type="match status" value="1"/>
</dbReference>
<dbReference type="RefSeq" id="WP_168989832.1">
    <property type="nucleotide sequence ID" value="NZ_CAWPHM010000169.1"/>
</dbReference>
<reference evidence="2" key="1">
    <citation type="submission" date="2019-12" db="EMBL/GenBank/DDBJ databases">
        <title>Comparative genomics gives insights into the taxonomy of the Azoarcus-Aromatoleum group and reveals separate origins of nif in the plant-associated Azoarcus and non-plant-associated Aromatoleum sub-groups.</title>
        <authorList>
            <person name="Lafos M."/>
            <person name="Maluk M."/>
            <person name="Batista M."/>
            <person name="Junghare M."/>
            <person name="Carmona M."/>
            <person name="Faoro H."/>
            <person name="Cruz L.M."/>
            <person name="Battistoni F."/>
            <person name="De Souza E."/>
            <person name="Pedrosa F."/>
            <person name="Chen W.-M."/>
            <person name="Poole P.S."/>
            <person name="Dixon R.A."/>
            <person name="James E.K."/>
        </authorList>
    </citation>
    <scope>NUCLEOTIDE SEQUENCE</scope>
    <source>
        <strain evidence="2">NSC3</strain>
    </source>
</reference>
<dbReference type="Proteomes" id="UP000599523">
    <property type="component" value="Unassembled WGS sequence"/>
</dbReference>
<proteinExistence type="predicted"/>
<evidence type="ECO:0000313" key="3">
    <source>
        <dbReference type="Proteomes" id="UP000599523"/>
    </source>
</evidence>
<dbReference type="Pfam" id="PF02661">
    <property type="entry name" value="Fic"/>
    <property type="match status" value="1"/>
</dbReference>
<dbReference type="Gene3D" id="1.20.120.1870">
    <property type="entry name" value="Fic/DOC protein, Fido domain"/>
    <property type="match status" value="1"/>
</dbReference>
<dbReference type="InterPro" id="IPR053737">
    <property type="entry name" value="Type_II_TA_Toxin"/>
</dbReference>
<gene>
    <name evidence="2" type="ORF">GPA21_20085</name>
</gene>
<evidence type="ECO:0000313" key="2">
    <source>
        <dbReference type="EMBL" id="NMG05241.1"/>
    </source>
</evidence>
<feature type="domain" description="Fido" evidence="1">
    <location>
        <begin position="197"/>
        <end position="324"/>
    </location>
</feature>
<dbReference type="AlphaFoldDB" id="A0A972JA76"/>
<dbReference type="InterPro" id="IPR011204">
    <property type="entry name" value="Virulence_RhuM-like"/>
</dbReference>
<dbReference type="PANTHER" id="PTHR35810">
    <property type="entry name" value="CYTOPLASMIC PROTEIN-RELATED"/>
    <property type="match status" value="1"/>
</dbReference>
<dbReference type="PROSITE" id="PS51459">
    <property type="entry name" value="FIDO"/>
    <property type="match status" value="1"/>
</dbReference>
<dbReference type="InterPro" id="IPR003812">
    <property type="entry name" value="Fido"/>
</dbReference>
<comment type="caution">
    <text evidence="2">The sequence shown here is derived from an EMBL/GenBank/DDBJ whole genome shotgun (WGS) entry which is preliminary data.</text>
</comment>
<dbReference type="InterPro" id="IPR036597">
    <property type="entry name" value="Fido-like_dom_sf"/>
</dbReference>
<protein>
    <recommendedName>
        <fullName evidence="1">Fido domain-containing protein</fullName>
    </recommendedName>
</protein>
<keyword evidence="3" id="KW-1185">Reference proteome</keyword>
<name>A0A972JA76_9RHOO</name>